<evidence type="ECO:0000313" key="1">
    <source>
        <dbReference type="EMBL" id="CAH2293859.1"/>
    </source>
</evidence>
<protein>
    <submittedName>
        <fullName evidence="1">Uncharacterized protein</fullName>
    </submittedName>
</protein>
<gene>
    <name evidence="1" type="ORF">PECUL_23A019482</name>
</gene>
<evidence type="ECO:0000313" key="2">
    <source>
        <dbReference type="Proteomes" id="UP001295444"/>
    </source>
</evidence>
<reference evidence="1" key="1">
    <citation type="submission" date="2022-03" db="EMBL/GenBank/DDBJ databases">
        <authorList>
            <person name="Alioto T."/>
            <person name="Alioto T."/>
            <person name="Gomez Garrido J."/>
        </authorList>
    </citation>
    <scope>NUCLEOTIDE SEQUENCE</scope>
</reference>
<feature type="non-terminal residue" evidence="1">
    <location>
        <position position="1"/>
    </location>
</feature>
<sequence length="155" mass="17335">NTCTQLPGFTYPSLKPGGMELHIAVLHPGGRSIGTGPPRPNYWQGLDQLLSHRAANAQDECPALGSLGLAPADHPLLHILAQDWERRMALPYMKQEEIAQHDQHWTWTWTNCSLAHYPVLQRQLTTHSILCLMWSYSQALICMLLLCLLNLCSAG</sequence>
<proteinExistence type="predicted"/>
<name>A0AAD1S7V6_PELCU</name>
<dbReference type="AlphaFoldDB" id="A0AAD1S7V6"/>
<keyword evidence="2" id="KW-1185">Reference proteome</keyword>
<dbReference type="EMBL" id="OW240916">
    <property type="protein sequence ID" value="CAH2293859.1"/>
    <property type="molecule type" value="Genomic_DNA"/>
</dbReference>
<accession>A0AAD1S7V6</accession>
<organism evidence="1 2">
    <name type="scientific">Pelobates cultripes</name>
    <name type="common">Western spadefoot toad</name>
    <dbReference type="NCBI Taxonomy" id="61616"/>
    <lineage>
        <taxon>Eukaryota</taxon>
        <taxon>Metazoa</taxon>
        <taxon>Chordata</taxon>
        <taxon>Craniata</taxon>
        <taxon>Vertebrata</taxon>
        <taxon>Euteleostomi</taxon>
        <taxon>Amphibia</taxon>
        <taxon>Batrachia</taxon>
        <taxon>Anura</taxon>
        <taxon>Pelobatoidea</taxon>
        <taxon>Pelobatidae</taxon>
        <taxon>Pelobates</taxon>
    </lineage>
</organism>
<dbReference type="Proteomes" id="UP001295444">
    <property type="component" value="Chromosome 05"/>
</dbReference>